<evidence type="ECO:0000256" key="4">
    <source>
        <dbReference type="ARBA" id="ARBA00022485"/>
    </source>
</evidence>
<keyword evidence="4" id="KW-0004">4Fe-4S</keyword>
<protein>
    <recommendedName>
        <fullName evidence="3 10">Quinolinate synthase</fullName>
        <ecNumber evidence="3 10">2.5.1.72</ecNumber>
    </recommendedName>
</protein>
<keyword evidence="8" id="KW-0408">Iron</keyword>
<evidence type="ECO:0000256" key="8">
    <source>
        <dbReference type="ARBA" id="ARBA00023004"/>
    </source>
</evidence>
<evidence type="ECO:0000256" key="3">
    <source>
        <dbReference type="ARBA" id="ARBA00012669"/>
    </source>
</evidence>
<dbReference type="GO" id="GO:0034628">
    <property type="term" value="P:'de novo' NAD+ biosynthetic process from L-aspartate"/>
    <property type="evidence" value="ECO:0007669"/>
    <property type="project" value="TreeGrafter"/>
</dbReference>
<comment type="pathway">
    <text evidence="2">Cofactor biosynthesis; NAD(+) biosynthesis; quinolinate from iminoaspartate: step 1/1.</text>
</comment>
<dbReference type="InterPro" id="IPR003473">
    <property type="entry name" value="NadA"/>
</dbReference>
<dbReference type="PANTHER" id="PTHR30573:SF0">
    <property type="entry name" value="QUINOLINATE SYNTHASE, CHLOROPLASTIC"/>
    <property type="match status" value="1"/>
</dbReference>
<evidence type="ECO:0000256" key="1">
    <source>
        <dbReference type="ARBA" id="ARBA00001966"/>
    </source>
</evidence>
<keyword evidence="7" id="KW-0479">Metal-binding</keyword>
<keyword evidence="9" id="KW-0411">Iron-sulfur</keyword>
<dbReference type="GO" id="GO:0005829">
    <property type="term" value="C:cytosol"/>
    <property type="evidence" value="ECO:0007669"/>
    <property type="project" value="TreeGrafter"/>
</dbReference>
<dbReference type="EMBL" id="CP014230">
    <property type="protein sequence ID" value="AMD92445.1"/>
    <property type="molecule type" value="Genomic_DNA"/>
</dbReference>
<keyword evidence="12" id="KW-1185">Reference proteome</keyword>
<comment type="cofactor">
    <cofactor evidence="1">
        <name>[4Fe-4S] cluster</name>
        <dbReference type="ChEBI" id="CHEBI:49883"/>
    </cofactor>
</comment>
<dbReference type="SUPFAM" id="SSF142754">
    <property type="entry name" value="NadA-like"/>
    <property type="match status" value="1"/>
</dbReference>
<dbReference type="NCBIfam" id="TIGR00550">
    <property type="entry name" value="nadA"/>
    <property type="match status" value="1"/>
</dbReference>
<dbReference type="KEGG" id="doa:AXF15_04510"/>
<evidence type="ECO:0000256" key="9">
    <source>
        <dbReference type="ARBA" id="ARBA00023014"/>
    </source>
</evidence>
<evidence type="ECO:0000256" key="2">
    <source>
        <dbReference type="ARBA" id="ARBA00005065"/>
    </source>
</evidence>
<reference evidence="12" key="1">
    <citation type="submission" date="2016-02" db="EMBL/GenBank/DDBJ databases">
        <authorList>
            <person name="Holder M.E."/>
            <person name="Ajami N.J."/>
            <person name="Petrosino J.F."/>
        </authorList>
    </citation>
    <scope>NUCLEOTIDE SEQUENCE [LARGE SCALE GENOMIC DNA]</scope>
    <source>
        <strain evidence="12">DSM 12838</strain>
    </source>
</reference>
<dbReference type="InterPro" id="IPR036094">
    <property type="entry name" value="NadA_sf"/>
</dbReference>
<dbReference type="PANTHER" id="PTHR30573">
    <property type="entry name" value="QUINOLINATE SYNTHETASE A"/>
    <property type="match status" value="1"/>
</dbReference>
<evidence type="ECO:0000256" key="10">
    <source>
        <dbReference type="NCBIfam" id="TIGR00550"/>
    </source>
</evidence>
<evidence type="ECO:0000313" key="11">
    <source>
        <dbReference type="EMBL" id="AMD92445.1"/>
    </source>
</evidence>
<gene>
    <name evidence="11" type="ORF">AXF15_04510</name>
</gene>
<dbReference type="RefSeq" id="WP_066603879.1">
    <property type="nucleotide sequence ID" value="NZ_CP014230.1"/>
</dbReference>
<dbReference type="GO" id="GO:0046872">
    <property type="term" value="F:metal ion binding"/>
    <property type="evidence" value="ECO:0007669"/>
    <property type="project" value="UniProtKB-KW"/>
</dbReference>
<name>A0A0X8JPD5_9BACT</name>
<accession>A0A0X8JPD5</accession>
<proteinExistence type="predicted"/>
<keyword evidence="6" id="KW-0808">Transferase</keyword>
<dbReference type="AlphaFoldDB" id="A0A0X8JPD5"/>
<evidence type="ECO:0000256" key="7">
    <source>
        <dbReference type="ARBA" id="ARBA00022723"/>
    </source>
</evidence>
<dbReference type="OrthoDB" id="9801204at2"/>
<dbReference type="UniPathway" id="UPA00253">
    <property type="reaction ID" value="UER00327"/>
</dbReference>
<dbReference type="EC" id="2.5.1.72" evidence="3 10"/>
<dbReference type="STRING" id="888061.AXF15_04510"/>
<organism evidence="11 12">
    <name type="scientific">Desulfomicrobium orale DSM 12838</name>
    <dbReference type="NCBI Taxonomy" id="888061"/>
    <lineage>
        <taxon>Bacteria</taxon>
        <taxon>Pseudomonadati</taxon>
        <taxon>Thermodesulfobacteriota</taxon>
        <taxon>Desulfovibrionia</taxon>
        <taxon>Desulfovibrionales</taxon>
        <taxon>Desulfomicrobiaceae</taxon>
        <taxon>Desulfomicrobium</taxon>
    </lineage>
</organism>
<dbReference type="GO" id="GO:0008987">
    <property type="term" value="F:quinolinate synthetase A activity"/>
    <property type="evidence" value="ECO:0007669"/>
    <property type="project" value="UniProtKB-UniRule"/>
</dbReference>
<dbReference type="Gene3D" id="3.40.50.10800">
    <property type="entry name" value="NadA-like"/>
    <property type="match status" value="3"/>
</dbReference>
<dbReference type="Proteomes" id="UP000063964">
    <property type="component" value="Chromosome"/>
</dbReference>
<dbReference type="NCBIfam" id="NF006883">
    <property type="entry name" value="PRK09375.2-4"/>
    <property type="match status" value="1"/>
</dbReference>
<keyword evidence="5" id="KW-0662">Pyridine nucleotide biosynthesis</keyword>
<evidence type="ECO:0000313" key="12">
    <source>
        <dbReference type="Proteomes" id="UP000063964"/>
    </source>
</evidence>
<evidence type="ECO:0000256" key="6">
    <source>
        <dbReference type="ARBA" id="ARBA00022679"/>
    </source>
</evidence>
<dbReference type="Pfam" id="PF02445">
    <property type="entry name" value="NadA"/>
    <property type="match status" value="1"/>
</dbReference>
<dbReference type="GO" id="GO:0051539">
    <property type="term" value="F:4 iron, 4 sulfur cluster binding"/>
    <property type="evidence" value="ECO:0007669"/>
    <property type="project" value="UniProtKB-KW"/>
</dbReference>
<sequence length="337" mass="37225">MKDELARIRAGLGDRLRILAHHYQNDSIVRHADILGDSLELARRIDGLEAKYIVFCGVHFMAETAAILALDGQEVHTPDVTASCVMAEMAPAPLAEEVLRRLTANGARIIPLTYVNSSAAVKALCGRHGGSVCTSANAPVMLRWALDQGDGVLFLPDANLGKNTANILGLDESRIMRLDVRDKGRKVRPAEPSRSLYLWPGLCAIHAKFHPERIGKIRREHPEARILVHPECNPEVVNMADGAGSTTFLIRETEAAPDGSTLFIGTEWNLVNRLQAMHPGKTIRPLRDVLCSNMGKVTEEKLLRLLKNLDRMPPVRVDESIAEPARLALDRMLRICR</sequence>
<evidence type="ECO:0000256" key="5">
    <source>
        <dbReference type="ARBA" id="ARBA00022642"/>
    </source>
</evidence>